<feature type="transmembrane region" description="Helical" evidence="1">
    <location>
        <begin position="154"/>
        <end position="173"/>
    </location>
</feature>
<feature type="transmembrane region" description="Helical" evidence="1">
    <location>
        <begin position="185"/>
        <end position="204"/>
    </location>
</feature>
<organism evidence="3 4">
    <name type="scientific">Eisenbergiella tayi</name>
    <dbReference type="NCBI Taxonomy" id="1432052"/>
    <lineage>
        <taxon>Bacteria</taxon>
        <taxon>Bacillati</taxon>
        <taxon>Bacillota</taxon>
        <taxon>Clostridia</taxon>
        <taxon>Lachnospirales</taxon>
        <taxon>Lachnospiraceae</taxon>
        <taxon>Eisenbergiella</taxon>
    </lineage>
</organism>
<evidence type="ECO:0000256" key="1">
    <source>
        <dbReference type="SAM" id="Phobius"/>
    </source>
</evidence>
<dbReference type="EMBL" id="MCGH01000003">
    <property type="protein sequence ID" value="ODM04379.1"/>
    <property type="molecule type" value="Genomic_DNA"/>
</dbReference>
<dbReference type="InterPro" id="IPR042150">
    <property type="entry name" value="MmRce1-like"/>
</dbReference>
<dbReference type="PANTHER" id="PTHR35797">
    <property type="entry name" value="PROTEASE-RELATED"/>
    <property type="match status" value="1"/>
</dbReference>
<comment type="caution">
    <text evidence="3">The sequence shown here is derived from an EMBL/GenBank/DDBJ whole genome shotgun (WGS) entry which is preliminary data.</text>
</comment>
<dbReference type="Proteomes" id="UP000094067">
    <property type="component" value="Unassembled WGS sequence"/>
</dbReference>
<dbReference type="GO" id="GO:0004175">
    <property type="term" value="F:endopeptidase activity"/>
    <property type="evidence" value="ECO:0007669"/>
    <property type="project" value="UniProtKB-ARBA"/>
</dbReference>
<evidence type="ECO:0000259" key="2">
    <source>
        <dbReference type="Pfam" id="PF02517"/>
    </source>
</evidence>
<keyword evidence="3" id="KW-0378">Hydrolase</keyword>
<dbReference type="InterPro" id="IPR003675">
    <property type="entry name" value="Rce1/LyrA-like_dom"/>
</dbReference>
<evidence type="ECO:0000313" key="3">
    <source>
        <dbReference type="EMBL" id="ODM04379.1"/>
    </source>
</evidence>
<keyword evidence="1" id="KW-0472">Membrane</keyword>
<reference evidence="3 4" key="1">
    <citation type="submission" date="2016-07" db="EMBL/GenBank/DDBJ databases">
        <title>Characterization of isolates of Eisenbergiella tayi derived from blood cultures, using whole genome sequencing.</title>
        <authorList>
            <person name="Burdz T."/>
            <person name="Wiebe D."/>
            <person name="Huynh C."/>
            <person name="Bernard K."/>
        </authorList>
    </citation>
    <scope>NUCLEOTIDE SEQUENCE [LARGE SCALE GENOMIC DNA]</scope>
    <source>
        <strain evidence="3 4">NML 110608</strain>
    </source>
</reference>
<feature type="domain" description="CAAX prenyl protease 2/Lysostaphin resistance protein A-like" evidence="2">
    <location>
        <begin position="121"/>
        <end position="223"/>
    </location>
</feature>
<proteinExistence type="predicted"/>
<sequence length="269" mass="31048">MSQRKFISKEELCMMWRYLFYTFSIAWGTEFLLIMLYRLNLLSENITLFLYFTAIGFGAGMAPAYAAFIVQRKQTGIKLKAFCKQIFHTSNMRRSIIFLLLFAAIQFAACIVQESYLGNPWYLFILFISMMIWGGGLEEIGWRGVFQPLLEKRFSFLAAAFIEGVIWGVWHLPLWFIPNSTQGDMNFIAFTLYCIILGLTLAAAYRLTKCIWVTILIHAWGNTVLGGMYTLTSLNNYPSVKTLVVYALQTAAIMLILLIDKKRRKFMLK</sequence>
<keyword evidence="3" id="KW-0645">Protease</keyword>
<dbReference type="AlphaFoldDB" id="A0A1E3A6X9"/>
<dbReference type="GO" id="GO:0006508">
    <property type="term" value="P:proteolysis"/>
    <property type="evidence" value="ECO:0007669"/>
    <property type="project" value="UniProtKB-KW"/>
</dbReference>
<gene>
    <name evidence="3" type="ORF">BEI61_05186</name>
</gene>
<name>A0A1E3A6X9_9FIRM</name>
<dbReference type="GO" id="GO:0080120">
    <property type="term" value="P:CAAX-box protein maturation"/>
    <property type="evidence" value="ECO:0007669"/>
    <property type="project" value="UniProtKB-ARBA"/>
</dbReference>
<dbReference type="RefSeq" id="WP_069154537.1">
    <property type="nucleotide sequence ID" value="NZ_MCGH01000003.1"/>
</dbReference>
<feature type="transmembrane region" description="Helical" evidence="1">
    <location>
        <begin position="49"/>
        <end position="70"/>
    </location>
</feature>
<protein>
    <submittedName>
        <fullName evidence="3">CAAX amino terminal protease self-immunity</fullName>
    </submittedName>
</protein>
<feature type="transmembrane region" description="Helical" evidence="1">
    <location>
        <begin position="96"/>
        <end position="116"/>
    </location>
</feature>
<keyword evidence="1" id="KW-0812">Transmembrane</keyword>
<feature type="transmembrane region" description="Helical" evidence="1">
    <location>
        <begin position="243"/>
        <end position="259"/>
    </location>
</feature>
<accession>A0A1E3A6X9</accession>
<dbReference type="Pfam" id="PF02517">
    <property type="entry name" value="Rce1-like"/>
    <property type="match status" value="1"/>
</dbReference>
<keyword evidence="1" id="KW-1133">Transmembrane helix</keyword>
<evidence type="ECO:0000313" key="4">
    <source>
        <dbReference type="Proteomes" id="UP000094067"/>
    </source>
</evidence>
<feature type="transmembrane region" description="Helical" evidence="1">
    <location>
        <begin position="18"/>
        <end position="37"/>
    </location>
</feature>
<dbReference type="PATRIC" id="fig|1432052.4.peg.5764"/>
<dbReference type="PANTHER" id="PTHR35797:SF1">
    <property type="entry name" value="PROTEASE"/>
    <property type="match status" value="1"/>
</dbReference>
<feature type="transmembrane region" description="Helical" evidence="1">
    <location>
        <begin position="122"/>
        <end position="142"/>
    </location>
</feature>
<feature type="transmembrane region" description="Helical" evidence="1">
    <location>
        <begin position="211"/>
        <end position="231"/>
    </location>
</feature>